<evidence type="ECO:0000313" key="2">
    <source>
        <dbReference type="EMBL" id="RQT17858.1"/>
    </source>
</evidence>
<accession>A0A3N8Q1X1</accession>
<feature type="region of interest" description="Disordered" evidence="1">
    <location>
        <begin position="1"/>
        <end position="20"/>
    </location>
</feature>
<proteinExistence type="predicted"/>
<protein>
    <submittedName>
        <fullName evidence="2">Uncharacterized protein</fullName>
    </submittedName>
</protein>
<evidence type="ECO:0000256" key="1">
    <source>
        <dbReference type="SAM" id="MobiDB-lite"/>
    </source>
</evidence>
<dbReference type="EMBL" id="QTQV01000005">
    <property type="protein sequence ID" value="RQT17858.1"/>
    <property type="molecule type" value="Genomic_DNA"/>
</dbReference>
<name>A0A3N8Q1X1_9BURK</name>
<reference evidence="2 3" key="1">
    <citation type="submission" date="2018-08" db="EMBL/GenBank/DDBJ databases">
        <title>Comparative analysis of Burkholderia isolates from Puerto Rico.</title>
        <authorList>
            <person name="Hall C."/>
            <person name="Sahl J."/>
            <person name="Wagner D."/>
        </authorList>
    </citation>
    <scope>NUCLEOTIDE SEQUENCE [LARGE SCALE GENOMIC DNA]</scope>
    <source>
        <strain evidence="2 3">Bp9025</strain>
    </source>
</reference>
<comment type="caution">
    <text evidence="2">The sequence shown here is derived from an EMBL/GenBank/DDBJ whole genome shotgun (WGS) entry which is preliminary data.</text>
</comment>
<dbReference type="RefSeq" id="WP_124577557.1">
    <property type="nucleotide sequence ID" value="NZ_QTQV01000005.1"/>
</dbReference>
<dbReference type="AlphaFoldDB" id="A0A3N8Q1X1"/>
<dbReference type="Proteomes" id="UP000277921">
    <property type="component" value="Unassembled WGS sequence"/>
</dbReference>
<organism evidence="2 3">
    <name type="scientific">Burkholderia contaminans</name>
    <dbReference type="NCBI Taxonomy" id="488447"/>
    <lineage>
        <taxon>Bacteria</taxon>
        <taxon>Pseudomonadati</taxon>
        <taxon>Pseudomonadota</taxon>
        <taxon>Betaproteobacteria</taxon>
        <taxon>Burkholderiales</taxon>
        <taxon>Burkholderiaceae</taxon>
        <taxon>Burkholderia</taxon>
        <taxon>Burkholderia cepacia complex</taxon>
    </lineage>
</organism>
<gene>
    <name evidence="2" type="ORF">DF051_10295</name>
</gene>
<sequence length="61" mass="6936">MVKFRFGVPNRNSKDDHGPHSTWFHLAADHSVRRSRALTRACRQIVSALDVPFDVDETGDD</sequence>
<evidence type="ECO:0000313" key="3">
    <source>
        <dbReference type="Proteomes" id="UP000277921"/>
    </source>
</evidence>